<keyword evidence="4" id="KW-1185">Reference proteome</keyword>
<gene>
    <name evidence="3" type="ORF">SAMN05720606_111152</name>
</gene>
<proteinExistence type="predicted"/>
<dbReference type="InterPro" id="IPR058780">
    <property type="entry name" value="YhfM-like_dom"/>
</dbReference>
<protein>
    <recommendedName>
        <fullName evidence="2">YhfM-like domain-containing protein</fullName>
    </recommendedName>
</protein>
<evidence type="ECO:0000256" key="1">
    <source>
        <dbReference type="SAM" id="SignalP"/>
    </source>
</evidence>
<feature type="signal peptide" evidence="1">
    <location>
        <begin position="1"/>
        <end position="17"/>
    </location>
</feature>
<evidence type="ECO:0000259" key="2">
    <source>
        <dbReference type="Pfam" id="PF26353"/>
    </source>
</evidence>
<dbReference type="PROSITE" id="PS51257">
    <property type="entry name" value="PROKAR_LIPOPROTEIN"/>
    <property type="match status" value="1"/>
</dbReference>
<dbReference type="RefSeq" id="WP_090922065.1">
    <property type="nucleotide sequence ID" value="NZ_FMVM01000011.1"/>
</dbReference>
<feature type="chain" id="PRO_5038412538" description="YhfM-like domain-containing protein" evidence="1">
    <location>
        <begin position="18"/>
        <end position="149"/>
    </location>
</feature>
<evidence type="ECO:0000313" key="3">
    <source>
        <dbReference type="EMBL" id="SCY89139.1"/>
    </source>
</evidence>
<dbReference type="EMBL" id="FMVM01000011">
    <property type="protein sequence ID" value="SCY89139.1"/>
    <property type="molecule type" value="Genomic_DNA"/>
</dbReference>
<dbReference type="AlphaFoldDB" id="A0A1G5JN20"/>
<dbReference type="Proteomes" id="UP000198538">
    <property type="component" value="Unassembled WGS sequence"/>
</dbReference>
<organism evidence="3 4">
    <name type="scientific">Paenibacillus polysaccharolyticus</name>
    <dbReference type="NCBI Taxonomy" id="582692"/>
    <lineage>
        <taxon>Bacteria</taxon>
        <taxon>Bacillati</taxon>
        <taxon>Bacillota</taxon>
        <taxon>Bacilli</taxon>
        <taxon>Bacillales</taxon>
        <taxon>Paenibacillaceae</taxon>
        <taxon>Paenibacillus</taxon>
    </lineage>
</organism>
<reference evidence="4" key="1">
    <citation type="submission" date="2016-10" db="EMBL/GenBank/DDBJ databases">
        <authorList>
            <person name="Varghese N."/>
            <person name="Submissions S."/>
        </authorList>
    </citation>
    <scope>NUCLEOTIDE SEQUENCE [LARGE SCALE GENOMIC DNA]</scope>
    <source>
        <strain evidence="4">BL9</strain>
    </source>
</reference>
<name>A0A1G5JN20_9BACL</name>
<sequence length="149" mass="16532">MRHIGMLLLFFSVIFIAACGGNNSSDVGSKEAEELEQSEGIPTLITLSCNQAHFSKTCRDVEFDRADEIQIVTEAIFSAERMKGDLNYAAEYNMNITYADGAVTRYDLSLGADPKTQGLLVNQKDTTTGYTIPLENANQLRQVIQRRTD</sequence>
<accession>A0A1G5JN20</accession>
<keyword evidence="1" id="KW-0732">Signal</keyword>
<dbReference type="STRING" id="582692.SAMN05720606_111152"/>
<feature type="domain" description="YhfM-like" evidence="2">
    <location>
        <begin position="59"/>
        <end position="146"/>
    </location>
</feature>
<dbReference type="Pfam" id="PF26353">
    <property type="entry name" value="YhfM"/>
    <property type="match status" value="1"/>
</dbReference>
<evidence type="ECO:0000313" key="4">
    <source>
        <dbReference type="Proteomes" id="UP000198538"/>
    </source>
</evidence>